<evidence type="ECO:0000313" key="1">
    <source>
        <dbReference type="EMBL" id="KAJ8424532.1"/>
    </source>
</evidence>
<reference evidence="1" key="1">
    <citation type="submission" date="2022-04" db="EMBL/GenBank/DDBJ databases">
        <title>Carnegiea gigantea Genome sequencing and assembly v2.</title>
        <authorList>
            <person name="Copetti D."/>
            <person name="Sanderson M.J."/>
            <person name="Burquez A."/>
            <person name="Wojciechowski M.F."/>
        </authorList>
    </citation>
    <scope>NUCLEOTIDE SEQUENCE</scope>
    <source>
        <strain evidence="1">SGP5-SGP5p</strain>
        <tissue evidence="1">Aerial part</tissue>
    </source>
</reference>
<dbReference type="EMBL" id="JAKOGI010001658">
    <property type="protein sequence ID" value="KAJ8424532.1"/>
    <property type="molecule type" value="Genomic_DNA"/>
</dbReference>
<sequence length="192" mass="21078">MFVAWLTQWLPPASPAVIAVLRRVAVVCRAVAVSYSSERERERERERAARSLAIVVLGFKCGHRRLTFGGLWEPPNFLHQPLGSYSSVFRVHQMSFLRSVSEGWVFSSAEVRASWRLLSPPSPSALANQLPTTFPATGTSLESRGCTVFDSLLGGQASGGVGLDVLNCCEPFPPLVGVLLFHFHQFLVVNPL</sequence>
<dbReference type="Proteomes" id="UP001153076">
    <property type="component" value="Unassembled WGS sequence"/>
</dbReference>
<accession>A0A9Q1JGX8</accession>
<comment type="caution">
    <text evidence="1">The sequence shown here is derived from an EMBL/GenBank/DDBJ whole genome shotgun (WGS) entry which is preliminary data.</text>
</comment>
<protein>
    <submittedName>
        <fullName evidence="1">Uncharacterized protein</fullName>
    </submittedName>
</protein>
<dbReference type="AlphaFoldDB" id="A0A9Q1JGX8"/>
<evidence type="ECO:0000313" key="2">
    <source>
        <dbReference type="Proteomes" id="UP001153076"/>
    </source>
</evidence>
<name>A0A9Q1JGX8_9CARY</name>
<gene>
    <name evidence="1" type="ORF">Cgig2_025749</name>
</gene>
<proteinExistence type="predicted"/>
<organism evidence="1 2">
    <name type="scientific">Carnegiea gigantea</name>
    <dbReference type="NCBI Taxonomy" id="171969"/>
    <lineage>
        <taxon>Eukaryota</taxon>
        <taxon>Viridiplantae</taxon>
        <taxon>Streptophyta</taxon>
        <taxon>Embryophyta</taxon>
        <taxon>Tracheophyta</taxon>
        <taxon>Spermatophyta</taxon>
        <taxon>Magnoliopsida</taxon>
        <taxon>eudicotyledons</taxon>
        <taxon>Gunneridae</taxon>
        <taxon>Pentapetalae</taxon>
        <taxon>Caryophyllales</taxon>
        <taxon>Cactineae</taxon>
        <taxon>Cactaceae</taxon>
        <taxon>Cactoideae</taxon>
        <taxon>Echinocereeae</taxon>
        <taxon>Carnegiea</taxon>
    </lineage>
</organism>
<keyword evidence="2" id="KW-1185">Reference proteome</keyword>